<dbReference type="GeneID" id="80917948"/>
<dbReference type="Proteomes" id="UP001161438">
    <property type="component" value="Chromosome 6"/>
</dbReference>
<organism evidence="1 2">
    <name type="scientific">Saccharomyces mikatae IFO 1815</name>
    <dbReference type="NCBI Taxonomy" id="226126"/>
    <lineage>
        <taxon>Eukaryota</taxon>
        <taxon>Fungi</taxon>
        <taxon>Dikarya</taxon>
        <taxon>Ascomycota</taxon>
        <taxon>Saccharomycotina</taxon>
        <taxon>Saccharomycetes</taxon>
        <taxon>Saccharomycetales</taxon>
        <taxon>Saccharomycetaceae</taxon>
        <taxon>Saccharomyces</taxon>
    </lineage>
</organism>
<dbReference type="EMBL" id="OX365762">
    <property type="protein sequence ID" value="CAI4038737.1"/>
    <property type="molecule type" value="Genomic_DNA"/>
</dbReference>
<reference evidence="1" key="1">
    <citation type="submission" date="2022-10" db="EMBL/GenBank/DDBJ databases">
        <authorList>
            <person name="Byrne P K."/>
        </authorList>
    </citation>
    <scope>NUCLEOTIDE SEQUENCE</scope>
    <source>
        <strain evidence="1">IFO1815</strain>
    </source>
</reference>
<sequence length="66" mass="7584">MNLRRQPSIISAVGDTHFSSFIYRDLYLQCHRPLGLLSSYTFLPLKEIILAGNCDKPLLHVILRDI</sequence>
<keyword evidence="2" id="KW-1185">Reference proteome</keyword>
<evidence type="ECO:0000313" key="1">
    <source>
        <dbReference type="EMBL" id="CAI4038737.1"/>
    </source>
</evidence>
<dbReference type="RefSeq" id="XP_056081852.1">
    <property type="nucleotide sequence ID" value="XM_056222129.1"/>
</dbReference>
<gene>
    <name evidence="1" type="primary">SMKI06G0840</name>
    <name evidence="1" type="ORF">SMKI_06G0840</name>
</gene>
<name>A0AA35J061_SACMI</name>
<accession>A0AA35J061</accession>
<dbReference type="AlphaFoldDB" id="A0AA35J061"/>
<proteinExistence type="predicted"/>
<evidence type="ECO:0000313" key="2">
    <source>
        <dbReference type="Proteomes" id="UP001161438"/>
    </source>
</evidence>
<protein>
    <submittedName>
        <fullName evidence="1">Uncharacterized protein</fullName>
    </submittedName>
</protein>